<dbReference type="EMBL" id="CP015867">
    <property type="protein sequence ID" value="ANJ11850.1"/>
    <property type="molecule type" value="Genomic_DNA"/>
</dbReference>
<dbReference type="SUPFAM" id="SSF51735">
    <property type="entry name" value="NAD(P)-binding Rossmann-fold domains"/>
    <property type="match status" value="1"/>
</dbReference>
<geneLocation type="plasmid" evidence="4">
    <name>pspa1</name>
</geneLocation>
<evidence type="ECO:0008006" key="5">
    <source>
        <dbReference type="Google" id="ProtNLM"/>
    </source>
</evidence>
<dbReference type="RefSeq" id="WP_064732177.1">
    <property type="nucleotide sequence ID" value="NZ_BMRX01000017.1"/>
</dbReference>
<organism evidence="3 4">
    <name type="scientific">Streptomyces parvulus</name>
    <dbReference type="NCBI Taxonomy" id="146923"/>
    <lineage>
        <taxon>Bacteria</taxon>
        <taxon>Bacillati</taxon>
        <taxon>Actinomycetota</taxon>
        <taxon>Actinomycetes</taxon>
        <taxon>Kitasatosporales</taxon>
        <taxon>Streptomycetaceae</taxon>
        <taxon>Streptomyces</taxon>
    </lineage>
</organism>
<proteinExistence type="predicted"/>
<evidence type="ECO:0000313" key="4">
    <source>
        <dbReference type="Proteomes" id="UP000078468"/>
    </source>
</evidence>
<evidence type="ECO:0000313" key="3">
    <source>
        <dbReference type="EMBL" id="ANJ11850.1"/>
    </source>
</evidence>
<accession>A0A191VAA9</accession>
<evidence type="ECO:0000259" key="2">
    <source>
        <dbReference type="Pfam" id="PF22725"/>
    </source>
</evidence>
<dbReference type="Proteomes" id="UP000078468">
    <property type="component" value="Plasmid pspa1"/>
</dbReference>
<dbReference type="InterPro" id="IPR055170">
    <property type="entry name" value="GFO_IDH_MocA-like_dom"/>
</dbReference>
<dbReference type="GO" id="GO:0000166">
    <property type="term" value="F:nucleotide binding"/>
    <property type="evidence" value="ECO:0007669"/>
    <property type="project" value="InterPro"/>
</dbReference>
<dbReference type="InterPro" id="IPR051450">
    <property type="entry name" value="Gfo/Idh/MocA_Oxidoreductases"/>
</dbReference>
<dbReference type="GeneID" id="91309642"/>
<evidence type="ECO:0000259" key="1">
    <source>
        <dbReference type="Pfam" id="PF01408"/>
    </source>
</evidence>
<dbReference type="AlphaFoldDB" id="A0A191VAA9"/>
<dbReference type="InterPro" id="IPR000683">
    <property type="entry name" value="Gfo/Idh/MocA-like_OxRdtase_N"/>
</dbReference>
<gene>
    <name evidence="3" type="ORF">Spa2297_32525</name>
</gene>
<dbReference type="PANTHER" id="PTHR43377">
    <property type="entry name" value="BILIVERDIN REDUCTASE A"/>
    <property type="match status" value="1"/>
</dbReference>
<dbReference type="Gene3D" id="3.30.360.10">
    <property type="entry name" value="Dihydrodipicolinate Reductase, domain 2"/>
    <property type="match status" value="1"/>
</dbReference>
<keyword evidence="3" id="KW-0614">Plasmid</keyword>
<dbReference type="Pfam" id="PF01408">
    <property type="entry name" value="GFO_IDH_MocA"/>
    <property type="match status" value="1"/>
</dbReference>
<dbReference type="PANTHER" id="PTHR43377:SF1">
    <property type="entry name" value="BILIVERDIN REDUCTASE A"/>
    <property type="match status" value="1"/>
</dbReference>
<feature type="domain" description="Gfo/Idh/MocA-like oxidoreductase N-terminal" evidence="1">
    <location>
        <begin position="39"/>
        <end position="127"/>
    </location>
</feature>
<reference evidence="3 4" key="1">
    <citation type="submission" date="2016-05" db="EMBL/GenBank/DDBJ databases">
        <title>Non-Contiguous Finished Genome Sequence of Streptomyces parvulus 2297 Integrated Site-Specifically with Actinophage R4.</title>
        <authorList>
            <person name="Nishizawa T."/>
            <person name="Miura T."/>
            <person name="Harada C."/>
            <person name="Guo Y."/>
            <person name="Narisawa K."/>
            <person name="Ohta H."/>
            <person name="Takahashi H."/>
            <person name="Shirai M."/>
        </authorList>
    </citation>
    <scope>NUCLEOTIDE SEQUENCE [LARGE SCALE GENOMIC DNA]</scope>
    <source>
        <strain evidence="3 4">2297</strain>
        <plasmid evidence="4">pspa1</plasmid>
    </source>
</reference>
<protein>
    <recommendedName>
        <fullName evidence="5">Gfo/Idh/MocA family oxidoreductase</fullName>
    </recommendedName>
</protein>
<sequence length="339" mass="34976">MKVAVLSFAGRRAVVYAELLRGMPDVELLVADPDGAPDDPARGRSTADRLGATYAEGWEELFALRPDAVVLSTEEGSWRALGERAAEAGAHVLCEYPYAVDETGAEADELDRLVRVCEEAGVRLTVASTACFGPAFAVVRDKISEGEAVGDVKTIHGAYNAPRPSGTRAARSGALGTNAPQLLDLVDAVLGGVPAEQVYAQTNGVAAEPGVASAALVTVRYADGTVASLDCSWGAPDAGPSASGPVMTFIGDRASVDYTASPRLLGGFDALERRARHVTRGDDPQAVMLAQFVAAVGLESGAGPDGAAALRTLRVIRAARESARTGQPVDLAGAQPVLP</sequence>
<dbReference type="KEGG" id="spav:Spa2297_32525"/>
<name>A0A191VAA9_9ACTN</name>
<dbReference type="Gene3D" id="3.40.50.720">
    <property type="entry name" value="NAD(P)-binding Rossmann-like Domain"/>
    <property type="match status" value="1"/>
</dbReference>
<dbReference type="InterPro" id="IPR036291">
    <property type="entry name" value="NAD(P)-bd_dom_sf"/>
</dbReference>
<feature type="domain" description="GFO/IDH/MocA-like oxidoreductase" evidence="2">
    <location>
        <begin position="139"/>
        <end position="255"/>
    </location>
</feature>
<dbReference type="SUPFAM" id="SSF55347">
    <property type="entry name" value="Glyceraldehyde-3-phosphate dehydrogenase-like, C-terminal domain"/>
    <property type="match status" value="1"/>
</dbReference>
<dbReference type="Pfam" id="PF22725">
    <property type="entry name" value="GFO_IDH_MocA_C3"/>
    <property type="match status" value="1"/>
</dbReference>